<feature type="region of interest" description="Disordered" evidence="1">
    <location>
        <begin position="1"/>
        <end position="41"/>
    </location>
</feature>
<accession>A6JM62</accession>
<sequence>MTGKGHTVHKRQSSGSAQSPGILKHKDPYKDPEDNTGVLSPARICGHCPGGGRASLYMDGSHCLIQIARNLM</sequence>
<dbReference type="Proteomes" id="UP000234681">
    <property type="component" value="Chromosome 17"/>
</dbReference>
<gene>
    <name evidence="2" type="ORF">rCG_55749</name>
</gene>
<evidence type="ECO:0000313" key="3">
    <source>
        <dbReference type="Proteomes" id="UP000234681"/>
    </source>
</evidence>
<name>A6JM62_RAT</name>
<feature type="compositionally biased region" description="Basic residues" evidence="1">
    <location>
        <begin position="1"/>
        <end position="12"/>
    </location>
</feature>
<dbReference type="AlphaFoldDB" id="A6JM62"/>
<reference evidence="3" key="1">
    <citation type="submission" date="2005-09" db="EMBL/GenBank/DDBJ databases">
        <authorList>
            <person name="Mural R.J."/>
            <person name="Li P.W."/>
            <person name="Adams M.D."/>
            <person name="Amanatides P.G."/>
            <person name="Baden-Tillson H."/>
            <person name="Barnstead M."/>
            <person name="Chin S.H."/>
            <person name="Dew I."/>
            <person name="Evans C.A."/>
            <person name="Ferriera S."/>
            <person name="Flanigan M."/>
            <person name="Fosler C."/>
            <person name="Glodek A."/>
            <person name="Gu Z."/>
            <person name="Holt R.A."/>
            <person name="Jennings D."/>
            <person name="Kraft C.L."/>
            <person name="Lu F."/>
            <person name="Nguyen T."/>
            <person name="Nusskern D.R."/>
            <person name="Pfannkoch C.M."/>
            <person name="Sitter C."/>
            <person name="Sutton G.G."/>
            <person name="Venter J.C."/>
            <person name="Wang Z."/>
            <person name="Woodage T."/>
            <person name="Zheng X.H."/>
            <person name="Zhong F."/>
        </authorList>
    </citation>
    <scope>NUCLEOTIDE SEQUENCE [LARGE SCALE GENOMIC DNA]</scope>
    <source>
        <strain>BN</strain>
        <strain evidence="3">Sprague-Dawley</strain>
    </source>
</reference>
<feature type="compositionally biased region" description="Basic and acidic residues" evidence="1">
    <location>
        <begin position="24"/>
        <end position="33"/>
    </location>
</feature>
<protein>
    <submittedName>
        <fullName evidence="2">RCG55749</fullName>
    </submittedName>
</protein>
<proteinExistence type="predicted"/>
<evidence type="ECO:0000313" key="2">
    <source>
        <dbReference type="EMBL" id="EDL78745.1"/>
    </source>
</evidence>
<feature type="non-terminal residue" evidence="2">
    <location>
        <position position="72"/>
    </location>
</feature>
<dbReference type="EMBL" id="CH473990">
    <property type="protein sequence ID" value="EDL78745.1"/>
    <property type="molecule type" value="Genomic_DNA"/>
</dbReference>
<organism evidence="2 3">
    <name type="scientific">Rattus norvegicus</name>
    <name type="common">Rat</name>
    <dbReference type="NCBI Taxonomy" id="10116"/>
    <lineage>
        <taxon>Eukaryota</taxon>
        <taxon>Metazoa</taxon>
        <taxon>Chordata</taxon>
        <taxon>Craniata</taxon>
        <taxon>Vertebrata</taxon>
        <taxon>Euteleostomi</taxon>
        <taxon>Mammalia</taxon>
        <taxon>Eutheria</taxon>
        <taxon>Euarchontoglires</taxon>
        <taxon>Glires</taxon>
        <taxon>Rodentia</taxon>
        <taxon>Myomorpha</taxon>
        <taxon>Muroidea</taxon>
        <taxon>Muridae</taxon>
        <taxon>Murinae</taxon>
        <taxon>Rattus</taxon>
    </lineage>
</organism>
<evidence type="ECO:0000256" key="1">
    <source>
        <dbReference type="SAM" id="MobiDB-lite"/>
    </source>
</evidence>